<reference evidence="1" key="1">
    <citation type="submission" date="2022-08" db="EMBL/GenBank/DDBJ databases">
        <title>Genome Sequence of Lecanicillium fungicola.</title>
        <authorList>
            <person name="Buettner E."/>
        </authorList>
    </citation>
    <scope>NUCLEOTIDE SEQUENCE</scope>
    <source>
        <strain evidence="1">Babe33</strain>
    </source>
</reference>
<dbReference type="Proteomes" id="UP001143910">
    <property type="component" value="Unassembled WGS sequence"/>
</dbReference>
<protein>
    <submittedName>
        <fullName evidence="1">Uncharacterized protein</fullName>
    </submittedName>
</protein>
<organism evidence="1 2">
    <name type="scientific">Zarea fungicola</name>
    <dbReference type="NCBI Taxonomy" id="93591"/>
    <lineage>
        <taxon>Eukaryota</taxon>
        <taxon>Fungi</taxon>
        <taxon>Dikarya</taxon>
        <taxon>Ascomycota</taxon>
        <taxon>Pezizomycotina</taxon>
        <taxon>Sordariomycetes</taxon>
        <taxon>Hypocreomycetidae</taxon>
        <taxon>Hypocreales</taxon>
        <taxon>Cordycipitaceae</taxon>
        <taxon>Zarea</taxon>
    </lineage>
</organism>
<comment type="caution">
    <text evidence="1">The sequence shown here is derived from an EMBL/GenBank/DDBJ whole genome shotgun (WGS) entry which is preliminary data.</text>
</comment>
<sequence length="265" mass="29958">MPRLIDRIPQPETILEKKIIVLSRSRVGTFSMYQSFKMLGMKPYHMYECVYGGVTHMSLFQEALRNKYYGEGKPYNKADFDKWLANYDFFIDEFIEFYPNAKFILTERNPVAWDKSINHIYDTVTGALGSFPINVVQHIDAPIGAFASLNLVMFNLFFHGRGSKGGIELAKADMISDGEKARRLLPKNQLLSVMLEDGFGWEEICPFLGVPIPNEKYPRGNAPAEFDKLLGSFIGGRLLSVGFKAVGSVVVPAVAIGAWYYTKQR</sequence>
<name>A0ACC1NJJ5_9HYPO</name>
<gene>
    <name evidence="1" type="ORF">NQ176_g3631</name>
</gene>
<accession>A0ACC1NJJ5</accession>
<evidence type="ECO:0000313" key="2">
    <source>
        <dbReference type="Proteomes" id="UP001143910"/>
    </source>
</evidence>
<dbReference type="EMBL" id="JANJQO010000344">
    <property type="protein sequence ID" value="KAJ2978771.1"/>
    <property type="molecule type" value="Genomic_DNA"/>
</dbReference>
<keyword evidence="2" id="KW-1185">Reference proteome</keyword>
<evidence type="ECO:0000313" key="1">
    <source>
        <dbReference type="EMBL" id="KAJ2978771.1"/>
    </source>
</evidence>
<proteinExistence type="predicted"/>